<reference evidence="1 2" key="1">
    <citation type="submission" date="2021-08" db="EMBL/GenBank/DDBJ databases">
        <title>Draft Genome Sequence of Phanerochaete sordida strain YK-624.</title>
        <authorList>
            <person name="Mori T."/>
            <person name="Dohra H."/>
            <person name="Suzuki T."/>
            <person name="Kawagishi H."/>
            <person name="Hirai H."/>
        </authorList>
    </citation>
    <scope>NUCLEOTIDE SEQUENCE [LARGE SCALE GENOMIC DNA]</scope>
    <source>
        <strain evidence="1 2">YK-624</strain>
    </source>
</reference>
<keyword evidence="2" id="KW-1185">Reference proteome</keyword>
<sequence length="127" mass="13148">MEMRPSYDHVYQQVQVLASGAGLNLYDIYEIVYVGGSASLPGLDEALAAGLSEDVVTPFSAGTVVVGGVGDPTLLAPGAGPQAKLLAALGEGSAEEREVNEAFAPGHALHSVKATTRTLWLLLPEDE</sequence>
<dbReference type="InterPro" id="IPR043129">
    <property type="entry name" value="ATPase_NBD"/>
</dbReference>
<dbReference type="OrthoDB" id="29851at2759"/>
<evidence type="ECO:0000313" key="1">
    <source>
        <dbReference type="EMBL" id="GJE89402.1"/>
    </source>
</evidence>
<dbReference type="SUPFAM" id="SSF53067">
    <property type="entry name" value="Actin-like ATPase domain"/>
    <property type="match status" value="1"/>
</dbReference>
<protein>
    <submittedName>
        <fullName evidence="1">Uncharacterized protein</fullName>
    </submittedName>
</protein>
<gene>
    <name evidence="1" type="ORF">PsYK624_055020</name>
</gene>
<organism evidence="1 2">
    <name type="scientific">Phanerochaete sordida</name>
    <dbReference type="NCBI Taxonomy" id="48140"/>
    <lineage>
        <taxon>Eukaryota</taxon>
        <taxon>Fungi</taxon>
        <taxon>Dikarya</taxon>
        <taxon>Basidiomycota</taxon>
        <taxon>Agaricomycotina</taxon>
        <taxon>Agaricomycetes</taxon>
        <taxon>Polyporales</taxon>
        <taxon>Phanerochaetaceae</taxon>
        <taxon>Phanerochaete</taxon>
    </lineage>
</organism>
<proteinExistence type="predicted"/>
<accession>A0A9P3G7B7</accession>
<comment type="caution">
    <text evidence="1">The sequence shown here is derived from an EMBL/GenBank/DDBJ whole genome shotgun (WGS) entry which is preliminary data.</text>
</comment>
<evidence type="ECO:0000313" key="2">
    <source>
        <dbReference type="Proteomes" id="UP000703269"/>
    </source>
</evidence>
<dbReference type="Proteomes" id="UP000703269">
    <property type="component" value="Unassembled WGS sequence"/>
</dbReference>
<name>A0A9P3G7B7_9APHY</name>
<dbReference type="EMBL" id="BPQB01000012">
    <property type="protein sequence ID" value="GJE89402.1"/>
    <property type="molecule type" value="Genomic_DNA"/>
</dbReference>
<dbReference type="AlphaFoldDB" id="A0A9P3G7B7"/>